<reference evidence="1 2" key="1">
    <citation type="submission" date="2020-02" db="EMBL/GenBank/DDBJ databases">
        <title>Fructobacillus sp. isolated from paper mulberry of Taiwan.</title>
        <authorList>
            <person name="Lin S.-T."/>
        </authorList>
    </citation>
    <scope>NUCLEOTIDE SEQUENCE [LARGE SCALE GENOMIC DNA]</scope>
    <source>
        <strain evidence="1 2">M2-14</strain>
    </source>
</reference>
<protein>
    <submittedName>
        <fullName evidence="1">Abi family protein</fullName>
    </submittedName>
</protein>
<sequence length="319" mass="37561">MQRKEFKTLDEQVNILKDRNLTIIDEEKAKEYLLSNNYYNIINGYSIYFKKENSDQYLDGTTFDEITSLYFFESELKRTVFNSLLLAEKHLKSIFSYRFSETYENVPYAYLDINCYAPEKTLSVVPTISLLSKTLQNNQKYKENPVHHYVHKYNDVPIWVLINFIDFGTLKNLINNVTTSVQNKIAKDLSGFLNENVPTLEERFNTETMLSLIKNVHETRNVCAHNNRLLDFSCRSDSIYFKKLHEPNQIGKETERRKLYSTLVSLQCFLSKTEYAVLHNTIIKRIKYLNNNLKTIDSKKILVSLGFPEDFELETIKQN</sequence>
<dbReference type="PIRSF" id="PIRSF034934">
    <property type="entry name" value="AbiF_AbiD"/>
    <property type="match status" value="1"/>
</dbReference>
<name>A0ABS5QZ30_9LACO</name>
<dbReference type="InterPro" id="IPR017034">
    <property type="entry name" value="Abi_system_AbiD/AbiF"/>
</dbReference>
<dbReference type="InterPro" id="IPR011664">
    <property type="entry name" value="Abi_system_AbiD/AbiF-like"/>
</dbReference>
<dbReference type="Proteomes" id="UP001519504">
    <property type="component" value="Unassembled WGS sequence"/>
</dbReference>
<dbReference type="Pfam" id="PF07751">
    <property type="entry name" value="Abi_2"/>
    <property type="match status" value="1"/>
</dbReference>
<evidence type="ECO:0000313" key="1">
    <source>
        <dbReference type="EMBL" id="MBS9338351.1"/>
    </source>
</evidence>
<proteinExistence type="predicted"/>
<comment type="caution">
    <text evidence="1">The sequence shown here is derived from an EMBL/GenBank/DDBJ whole genome shotgun (WGS) entry which is preliminary data.</text>
</comment>
<keyword evidence="2" id="KW-1185">Reference proteome</keyword>
<accession>A0ABS5QZ30</accession>
<evidence type="ECO:0000313" key="2">
    <source>
        <dbReference type="Proteomes" id="UP001519504"/>
    </source>
</evidence>
<organism evidence="1 2">
    <name type="scientific">Fructobacillus broussonetiae</name>
    <dbReference type="NCBI Taxonomy" id="2713173"/>
    <lineage>
        <taxon>Bacteria</taxon>
        <taxon>Bacillati</taxon>
        <taxon>Bacillota</taxon>
        <taxon>Bacilli</taxon>
        <taxon>Lactobacillales</taxon>
        <taxon>Lactobacillaceae</taxon>
        <taxon>Fructobacillus</taxon>
    </lineage>
</organism>
<dbReference type="EMBL" id="JAAMFK010000002">
    <property type="protein sequence ID" value="MBS9338351.1"/>
    <property type="molecule type" value="Genomic_DNA"/>
</dbReference>
<gene>
    <name evidence="1" type="ORF">G6R29_01710</name>
</gene>